<reference evidence="7 8" key="1">
    <citation type="submission" date="2020-08" db="EMBL/GenBank/DDBJ databases">
        <title>Genomic Encyclopedia of Type Strains, Phase IV (KMG-IV): sequencing the most valuable type-strain genomes for metagenomic binning, comparative biology and taxonomic classification.</title>
        <authorList>
            <person name="Goeker M."/>
        </authorList>
    </citation>
    <scope>NUCLEOTIDE SEQUENCE [LARGE SCALE GENOMIC DNA]</scope>
    <source>
        <strain evidence="7 8">DSM 12251</strain>
    </source>
</reference>
<accession>A0A7W8DPZ2</accession>
<dbReference type="InterPro" id="IPR051459">
    <property type="entry name" value="Cytochrome_c-type_DH"/>
</dbReference>
<evidence type="ECO:0000256" key="2">
    <source>
        <dbReference type="ARBA" id="ARBA00022723"/>
    </source>
</evidence>
<evidence type="ECO:0000256" key="5">
    <source>
        <dbReference type="SAM" id="Phobius"/>
    </source>
</evidence>
<dbReference type="PROSITE" id="PS51007">
    <property type="entry name" value="CYTC"/>
    <property type="match status" value="1"/>
</dbReference>
<sequence length="239" mass="24841">MSAPSSFPNPDSNDLDRLHAAVKREKADLAPGTEPAPMWVIFLFMIVAIIAGGQLGPMTGGYSFDVSNPFTASKSSDPRGGAGGDVAAADPFQTAMKKGANGYAVCGGCHQGNGAGLAGQYPPLAGSEWVLGGTERLIRVVQHGLVGQVTVKGQNYNFPGGMQAFGAGMSATDLANVLTYIRNSWGNEAPMITKEMVEKVRAEEKRATQWTMADLEAFKDKNVPGDIPAGPGATAPAAK</sequence>
<keyword evidence="8" id="KW-1185">Reference proteome</keyword>
<dbReference type="Proteomes" id="UP000534294">
    <property type="component" value="Unassembled WGS sequence"/>
</dbReference>
<dbReference type="GO" id="GO:0009055">
    <property type="term" value="F:electron transfer activity"/>
    <property type="evidence" value="ECO:0007669"/>
    <property type="project" value="InterPro"/>
</dbReference>
<dbReference type="EMBL" id="JACHIF010000003">
    <property type="protein sequence ID" value="MBB5037832.1"/>
    <property type="molecule type" value="Genomic_DNA"/>
</dbReference>
<dbReference type="PANTHER" id="PTHR35008:SF8">
    <property type="entry name" value="ALCOHOL DEHYDROGENASE CYTOCHROME C SUBUNIT"/>
    <property type="match status" value="1"/>
</dbReference>
<keyword evidence="2 4" id="KW-0479">Metal-binding</keyword>
<name>A0A7W8DPZ2_9BACT</name>
<feature type="domain" description="Cytochrome c" evidence="6">
    <location>
        <begin position="94"/>
        <end position="185"/>
    </location>
</feature>
<dbReference type="RefSeq" id="WP_184208071.1">
    <property type="nucleotide sequence ID" value="NZ_JACHIF010000003.1"/>
</dbReference>
<evidence type="ECO:0000259" key="6">
    <source>
        <dbReference type="PROSITE" id="PS51007"/>
    </source>
</evidence>
<evidence type="ECO:0000256" key="1">
    <source>
        <dbReference type="ARBA" id="ARBA00022617"/>
    </source>
</evidence>
<dbReference type="SUPFAM" id="SSF46626">
    <property type="entry name" value="Cytochrome c"/>
    <property type="match status" value="1"/>
</dbReference>
<keyword evidence="5" id="KW-1133">Transmembrane helix</keyword>
<gene>
    <name evidence="7" type="ORF">HNQ64_002081</name>
</gene>
<dbReference type="AlphaFoldDB" id="A0A7W8DPZ2"/>
<dbReference type="GO" id="GO:0046872">
    <property type="term" value="F:metal ion binding"/>
    <property type="evidence" value="ECO:0007669"/>
    <property type="project" value="UniProtKB-KW"/>
</dbReference>
<evidence type="ECO:0000256" key="3">
    <source>
        <dbReference type="ARBA" id="ARBA00023004"/>
    </source>
</evidence>
<dbReference type="InterPro" id="IPR009056">
    <property type="entry name" value="Cyt_c-like_dom"/>
</dbReference>
<dbReference type="InterPro" id="IPR036909">
    <property type="entry name" value="Cyt_c-like_dom_sf"/>
</dbReference>
<dbReference type="Gene3D" id="1.10.760.10">
    <property type="entry name" value="Cytochrome c-like domain"/>
    <property type="match status" value="1"/>
</dbReference>
<evidence type="ECO:0000313" key="8">
    <source>
        <dbReference type="Proteomes" id="UP000534294"/>
    </source>
</evidence>
<dbReference type="GO" id="GO:0020037">
    <property type="term" value="F:heme binding"/>
    <property type="evidence" value="ECO:0007669"/>
    <property type="project" value="InterPro"/>
</dbReference>
<evidence type="ECO:0000313" key="7">
    <source>
        <dbReference type="EMBL" id="MBB5037832.1"/>
    </source>
</evidence>
<organism evidence="7 8">
    <name type="scientific">Prosthecobacter dejongeii</name>
    <dbReference type="NCBI Taxonomy" id="48465"/>
    <lineage>
        <taxon>Bacteria</taxon>
        <taxon>Pseudomonadati</taxon>
        <taxon>Verrucomicrobiota</taxon>
        <taxon>Verrucomicrobiia</taxon>
        <taxon>Verrucomicrobiales</taxon>
        <taxon>Verrucomicrobiaceae</taxon>
        <taxon>Prosthecobacter</taxon>
    </lineage>
</organism>
<proteinExistence type="predicted"/>
<protein>
    <submittedName>
        <fullName evidence="7">Mono/diheme cytochrome c family protein</fullName>
    </submittedName>
</protein>
<dbReference type="Pfam" id="PF00034">
    <property type="entry name" value="Cytochrom_C"/>
    <property type="match status" value="1"/>
</dbReference>
<keyword evidence="5" id="KW-0472">Membrane</keyword>
<keyword evidence="3 4" id="KW-0408">Iron</keyword>
<dbReference type="PANTHER" id="PTHR35008">
    <property type="entry name" value="BLL4482 PROTEIN-RELATED"/>
    <property type="match status" value="1"/>
</dbReference>
<evidence type="ECO:0000256" key="4">
    <source>
        <dbReference type="PROSITE-ProRule" id="PRU00433"/>
    </source>
</evidence>
<keyword evidence="1 4" id="KW-0349">Heme</keyword>
<feature type="transmembrane region" description="Helical" evidence="5">
    <location>
        <begin position="36"/>
        <end position="55"/>
    </location>
</feature>
<keyword evidence="5" id="KW-0812">Transmembrane</keyword>
<comment type="caution">
    <text evidence="7">The sequence shown here is derived from an EMBL/GenBank/DDBJ whole genome shotgun (WGS) entry which is preliminary data.</text>
</comment>